<dbReference type="Proteomes" id="UP000694888">
    <property type="component" value="Unplaced"/>
</dbReference>
<name>A0ABM1W202_APLCA</name>
<organism evidence="1 2">
    <name type="scientific">Aplysia californica</name>
    <name type="common">California sea hare</name>
    <dbReference type="NCBI Taxonomy" id="6500"/>
    <lineage>
        <taxon>Eukaryota</taxon>
        <taxon>Metazoa</taxon>
        <taxon>Spiralia</taxon>
        <taxon>Lophotrochozoa</taxon>
        <taxon>Mollusca</taxon>
        <taxon>Gastropoda</taxon>
        <taxon>Heterobranchia</taxon>
        <taxon>Euthyneura</taxon>
        <taxon>Tectipleura</taxon>
        <taxon>Aplysiida</taxon>
        <taxon>Aplysioidea</taxon>
        <taxon>Aplysiidae</taxon>
        <taxon>Aplysia</taxon>
    </lineage>
</organism>
<accession>A0ABM1W202</accession>
<dbReference type="GeneID" id="118478701"/>
<protein>
    <submittedName>
        <fullName evidence="2">Uncharacterized protein LOC118478701 isoform X1</fullName>
    </submittedName>
</protein>
<proteinExistence type="predicted"/>
<evidence type="ECO:0000313" key="2">
    <source>
        <dbReference type="RefSeq" id="XP_035828695.1"/>
    </source>
</evidence>
<evidence type="ECO:0000313" key="1">
    <source>
        <dbReference type="Proteomes" id="UP000694888"/>
    </source>
</evidence>
<sequence length="122" mass="13885">MDHNHPTTPDTFAQEYQVKRLAETERKHLEDIVKLDPPNEGLMHLVNSEFNKAYTLTEIRRLKHQFVFTLTTPAMSGRGENRRLKEILSSIASGLCMAMAVNKLFPLSLTLQLDVRAGFLSC</sequence>
<dbReference type="RefSeq" id="XP_035828695.1">
    <property type="nucleotide sequence ID" value="XM_035972802.1"/>
</dbReference>
<reference evidence="2" key="1">
    <citation type="submission" date="2025-08" db="UniProtKB">
        <authorList>
            <consortium name="RefSeq"/>
        </authorList>
    </citation>
    <scope>IDENTIFICATION</scope>
</reference>
<gene>
    <name evidence="2" type="primary">LOC118478701</name>
</gene>
<keyword evidence="1" id="KW-1185">Reference proteome</keyword>